<keyword evidence="2" id="KW-1003">Cell membrane</keyword>
<dbReference type="PANTHER" id="PTHR34187">
    <property type="entry name" value="FGR18P"/>
    <property type="match status" value="1"/>
</dbReference>
<sequence>MTPHPPLPSSPTRTSSPPEPTLHPDSSLRKSQADETVTTSHDQHAQASERASGAETPETPGEGSPQRGKRKRIRRLANKLNPALTLENSGSVARDHLASERTFLAYVRTSLTIASMGVALVQLFTIAGDQNQQLTRYSRPLGATIIIIGLCTLFLGVSRYFTVQYALVVGRFPVARVSTVLVAVALCAIITAVFGILVANRN</sequence>
<evidence type="ECO:0000256" key="7">
    <source>
        <dbReference type="SAM" id="Phobius"/>
    </source>
</evidence>
<dbReference type="Proteomes" id="UP000076727">
    <property type="component" value="Unassembled WGS sequence"/>
</dbReference>
<feature type="region of interest" description="Disordered" evidence="6">
    <location>
        <begin position="1"/>
        <end position="71"/>
    </location>
</feature>
<feature type="transmembrane region" description="Helical" evidence="7">
    <location>
        <begin position="105"/>
        <end position="128"/>
    </location>
</feature>
<organism evidence="9 10">
    <name type="scientific">Daedalea quercina L-15889</name>
    <dbReference type="NCBI Taxonomy" id="1314783"/>
    <lineage>
        <taxon>Eukaryota</taxon>
        <taxon>Fungi</taxon>
        <taxon>Dikarya</taxon>
        <taxon>Basidiomycota</taxon>
        <taxon>Agaricomycotina</taxon>
        <taxon>Agaricomycetes</taxon>
        <taxon>Polyporales</taxon>
        <taxon>Fomitopsis</taxon>
    </lineage>
</organism>
<dbReference type="InterPro" id="IPR003807">
    <property type="entry name" value="DUF202"/>
</dbReference>
<evidence type="ECO:0000256" key="1">
    <source>
        <dbReference type="ARBA" id="ARBA00004651"/>
    </source>
</evidence>
<name>A0A165NLZ1_9APHY</name>
<evidence type="ECO:0000259" key="8">
    <source>
        <dbReference type="Pfam" id="PF02656"/>
    </source>
</evidence>
<evidence type="ECO:0000256" key="2">
    <source>
        <dbReference type="ARBA" id="ARBA00022475"/>
    </source>
</evidence>
<proteinExistence type="predicted"/>
<evidence type="ECO:0000313" key="9">
    <source>
        <dbReference type="EMBL" id="KZT67129.1"/>
    </source>
</evidence>
<reference evidence="9 10" key="1">
    <citation type="journal article" date="2016" name="Mol. Biol. Evol.">
        <title>Comparative Genomics of Early-Diverging Mushroom-Forming Fungi Provides Insights into the Origins of Lignocellulose Decay Capabilities.</title>
        <authorList>
            <person name="Nagy L.G."/>
            <person name="Riley R."/>
            <person name="Tritt A."/>
            <person name="Adam C."/>
            <person name="Daum C."/>
            <person name="Floudas D."/>
            <person name="Sun H."/>
            <person name="Yadav J.S."/>
            <person name="Pangilinan J."/>
            <person name="Larsson K.H."/>
            <person name="Matsuura K."/>
            <person name="Barry K."/>
            <person name="Labutti K."/>
            <person name="Kuo R."/>
            <person name="Ohm R.A."/>
            <person name="Bhattacharya S.S."/>
            <person name="Shirouzu T."/>
            <person name="Yoshinaga Y."/>
            <person name="Martin F.M."/>
            <person name="Grigoriev I.V."/>
            <person name="Hibbett D.S."/>
        </authorList>
    </citation>
    <scope>NUCLEOTIDE SEQUENCE [LARGE SCALE GENOMIC DNA]</scope>
    <source>
        <strain evidence="9 10">L-15889</strain>
    </source>
</reference>
<dbReference type="EMBL" id="KV429080">
    <property type="protein sequence ID" value="KZT67129.1"/>
    <property type="molecule type" value="Genomic_DNA"/>
</dbReference>
<dbReference type="PANTHER" id="PTHR34187:SF2">
    <property type="entry name" value="DUF202 DOMAIN-CONTAINING PROTEIN"/>
    <property type="match status" value="1"/>
</dbReference>
<evidence type="ECO:0000256" key="5">
    <source>
        <dbReference type="ARBA" id="ARBA00023136"/>
    </source>
</evidence>
<dbReference type="InterPro" id="IPR052053">
    <property type="entry name" value="IM_YidH-like"/>
</dbReference>
<evidence type="ECO:0000256" key="6">
    <source>
        <dbReference type="SAM" id="MobiDB-lite"/>
    </source>
</evidence>
<keyword evidence="3 7" id="KW-0812">Transmembrane</keyword>
<dbReference type="AlphaFoldDB" id="A0A165NLZ1"/>
<feature type="transmembrane region" description="Helical" evidence="7">
    <location>
        <begin position="174"/>
        <end position="199"/>
    </location>
</feature>
<keyword evidence="4 7" id="KW-1133">Transmembrane helix</keyword>
<feature type="transmembrane region" description="Helical" evidence="7">
    <location>
        <begin position="140"/>
        <end position="162"/>
    </location>
</feature>
<protein>
    <recommendedName>
        <fullName evidence="8">DUF202 domain-containing protein</fullName>
    </recommendedName>
</protein>
<evidence type="ECO:0000313" key="10">
    <source>
        <dbReference type="Proteomes" id="UP000076727"/>
    </source>
</evidence>
<gene>
    <name evidence="9" type="ORF">DAEQUDRAFT_729556</name>
</gene>
<feature type="domain" description="DUF202" evidence="8">
    <location>
        <begin position="94"/>
        <end position="164"/>
    </location>
</feature>
<dbReference type="Pfam" id="PF02656">
    <property type="entry name" value="DUF202"/>
    <property type="match status" value="1"/>
</dbReference>
<evidence type="ECO:0000256" key="4">
    <source>
        <dbReference type="ARBA" id="ARBA00022989"/>
    </source>
</evidence>
<keyword evidence="5 7" id="KW-0472">Membrane</keyword>
<keyword evidence="10" id="KW-1185">Reference proteome</keyword>
<dbReference type="GO" id="GO:0005886">
    <property type="term" value="C:plasma membrane"/>
    <property type="evidence" value="ECO:0007669"/>
    <property type="project" value="UniProtKB-SubCell"/>
</dbReference>
<dbReference type="OrthoDB" id="199599at2759"/>
<accession>A0A165NLZ1</accession>
<comment type="subcellular location">
    <subcellularLocation>
        <location evidence="1">Cell membrane</location>
        <topology evidence="1">Multi-pass membrane protein</topology>
    </subcellularLocation>
</comment>
<evidence type="ECO:0000256" key="3">
    <source>
        <dbReference type="ARBA" id="ARBA00022692"/>
    </source>
</evidence>